<dbReference type="PANTHER" id="PTHR30081">
    <property type="entry name" value="PROTEIN-EXPORT MEMBRANE PROTEIN SEC"/>
    <property type="match status" value="1"/>
</dbReference>
<keyword evidence="15" id="KW-1185">Reference proteome</keyword>
<comment type="subcellular location">
    <subcellularLocation>
        <location evidence="1 9">Cell membrane</location>
        <topology evidence="1 9">Multi-pass membrane protein</topology>
    </subcellularLocation>
</comment>
<dbReference type="InterPro" id="IPR005791">
    <property type="entry name" value="SecD"/>
</dbReference>
<feature type="transmembrane region" description="Helical" evidence="9">
    <location>
        <begin position="409"/>
        <end position="427"/>
    </location>
</feature>
<keyword evidence="3 9" id="KW-1003">Cell membrane</keyword>
<evidence type="ECO:0000256" key="4">
    <source>
        <dbReference type="ARBA" id="ARBA00022692"/>
    </source>
</evidence>
<dbReference type="Pfam" id="PF22599">
    <property type="entry name" value="SecDF_P1_head"/>
    <property type="match status" value="1"/>
</dbReference>
<keyword evidence="8 9" id="KW-0472">Membrane</keyword>
<dbReference type="Gene3D" id="1.20.1640.10">
    <property type="entry name" value="Multidrug efflux transporter AcrB transmembrane domain"/>
    <property type="match status" value="1"/>
</dbReference>
<evidence type="ECO:0000259" key="11">
    <source>
        <dbReference type="Pfam" id="PF02355"/>
    </source>
</evidence>
<dbReference type="Pfam" id="PF02355">
    <property type="entry name" value="SecD_SecF_C"/>
    <property type="match status" value="1"/>
</dbReference>
<evidence type="ECO:0000256" key="2">
    <source>
        <dbReference type="ARBA" id="ARBA00022448"/>
    </source>
</evidence>
<feature type="transmembrane region" description="Helical" evidence="9">
    <location>
        <begin position="538"/>
        <end position="557"/>
    </location>
</feature>
<proteinExistence type="inferred from homology"/>
<accession>A0ABN2NQB9</accession>
<keyword evidence="2 9" id="KW-0813">Transport</keyword>
<dbReference type="InterPro" id="IPR055344">
    <property type="entry name" value="SecD_SecF_C_bact"/>
</dbReference>
<feature type="domain" description="Protein export membrane protein SecD/SecF C-terminal" evidence="11">
    <location>
        <begin position="389"/>
        <end position="565"/>
    </location>
</feature>
<dbReference type="NCBIfam" id="TIGR01129">
    <property type="entry name" value="secD"/>
    <property type="match status" value="1"/>
</dbReference>
<evidence type="ECO:0000256" key="3">
    <source>
        <dbReference type="ARBA" id="ARBA00022475"/>
    </source>
</evidence>
<dbReference type="InterPro" id="IPR054384">
    <property type="entry name" value="SecDF_P1_head"/>
</dbReference>
<dbReference type="Pfam" id="PF07549">
    <property type="entry name" value="Sec_GG"/>
    <property type="match status" value="1"/>
</dbReference>
<gene>
    <name evidence="9 14" type="primary">secD</name>
    <name evidence="14" type="ORF">GCM10009716_01070</name>
</gene>
<feature type="domain" description="SecDF P1 head subdomain" evidence="13">
    <location>
        <begin position="281"/>
        <end position="388"/>
    </location>
</feature>
<keyword evidence="4 9" id="KW-0812">Transmembrane</keyword>
<evidence type="ECO:0000313" key="15">
    <source>
        <dbReference type="Proteomes" id="UP001501303"/>
    </source>
</evidence>
<dbReference type="InterPro" id="IPR022813">
    <property type="entry name" value="SecD/SecF_arch_bac"/>
</dbReference>
<dbReference type="InterPro" id="IPR048634">
    <property type="entry name" value="SecD_SecF_C"/>
</dbReference>
<evidence type="ECO:0000256" key="1">
    <source>
        <dbReference type="ARBA" id="ARBA00004651"/>
    </source>
</evidence>
<comment type="caution">
    <text evidence="9">Lacks conserved residue(s) required for the propagation of feature annotation.</text>
</comment>
<dbReference type="InterPro" id="IPR048631">
    <property type="entry name" value="SecD_1st"/>
</dbReference>
<evidence type="ECO:0000256" key="10">
    <source>
        <dbReference type="SAM" id="MobiDB-lite"/>
    </source>
</evidence>
<comment type="subunit">
    <text evidence="9">Forms a complex with SecF. Part of the essential Sec protein translocation apparatus which comprises SecA, SecYEG and auxiliary proteins SecDF. Other proteins may also be involved.</text>
</comment>
<feature type="transmembrane region" description="Helical" evidence="9">
    <location>
        <begin position="513"/>
        <end position="532"/>
    </location>
</feature>
<feature type="transmembrane region" description="Helical" evidence="9">
    <location>
        <begin position="460"/>
        <end position="485"/>
    </location>
</feature>
<feature type="compositionally biased region" description="Low complexity" evidence="10">
    <location>
        <begin position="187"/>
        <end position="199"/>
    </location>
</feature>
<dbReference type="HAMAP" id="MF_01463_B">
    <property type="entry name" value="SecD_B"/>
    <property type="match status" value="1"/>
</dbReference>
<dbReference type="Proteomes" id="UP001501303">
    <property type="component" value="Unassembled WGS sequence"/>
</dbReference>
<sequence length="606" mass="63676">MATPNNDLRSSSRDRRSPAAQAKPGRALLLILLITVVLTGGMFLSGANTPRLGIDLAGGTSITLTATEDARNQNAVNQTNLETAASIIERRVNGLGVAEAEVQTQGDRNIVVSIPRGTDEEQAREQVGVTAQLGFRPVLSIDSAAPLPGGEEPAPDEEAVDPDAEGGEEQEGEDGEEERSDQSLRSPGATAPAGATTATHASFRTEDGEEATEDGEETEEPGEGAEDGTSEDEDGAENELLAQLAELDCTTPEARAEAGRAAAQVDDSEPIVACDTDGMAKYALGPVAVPGTDVTDASAVYETQRGMGWIVQLEFNSAGADKFADVTAELATQFQPQNQFAIVLDGEIVSAPSVSTRIGGGSAEISGSFTQESSEELANILKFGALPISFEEGNVVSVSPTLGAEQLKAGLIAGGIGLLLVLGYLVVYYRALAMVAVASLLAMAALSYVIMTLLGPAIGFALSLPAVCGAIVAIGITADSFIVYFERIRDEVREGRPVRPATERAWPRARRTILVSDMVSFLAAVVLFLVSVGSVQGFAFVLGLTTALDVLIVFLLTKPMVTLLMRRKFFASGHPWSGLDPKRLGMQPPLRRGRRRVTVPAEPKEA</sequence>
<dbReference type="RefSeq" id="WP_344257847.1">
    <property type="nucleotide sequence ID" value="NZ_BAAAMJ010000001.1"/>
</dbReference>
<dbReference type="InterPro" id="IPR022646">
    <property type="entry name" value="SecD/SecF_CS"/>
</dbReference>
<organism evidence="14 15">
    <name type="scientific">Streptomyces sodiiphilus</name>
    <dbReference type="NCBI Taxonomy" id="226217"/>
    <lineage>
        <taxon>Bacteria</taxon>
        <taxon>Bacillati</taxon>
        <taxon>Actinomycetota</taxon>
        <taxon>Actinomycetes</taxon>
        <taxon>Kitasatosporales</taxon>
        <taxon>Streptomycetaceae</taxon>
        <taxon>Streptomyces</taxon>
    </lineage>
</organism>
<evidence type="ECO:0000256" key="7">
    <source>
        <dbReference type="ARBA" id="ARBA00023010"/>
    </source>
</evidence>
<comment type="similarity">
    <text evidence="9">Belongs to the SecD/SecF family. SecD subfamily.</text>
</comment>
<dbReference type="Pfam" id="PF21760">
    <property type="entry name" value="SecD_1st"/>
    <property type="match status" value="1"/>
</dbReference>
<evidence type="ECO:0000256" key="9">
    <source>
        <dbReference type="HAMAP-Rule" id="MF_01463"/>
    </source>
</evidence>
<protein>
    <recommendedName>
        <fullName evidence="9">Protein translocase subunit SecD</fullName>
    </recommendedName>
</protein>
<dbReference type="SUPFAM" id="SSF82866">
    <property type="entry name" value="Multidrug efflux transporter AcrB transmembrane domain"/>
    <property type="match status" value="1"/>
</dbReference>
<keyword evidence="7 9" id="KW-0811">Translocation</keyword>
<feature type="region of interest" description="Disordered" evidence="10">
    <location>
        <begin position="581"/>
        <end position="606"/>
    </location>
</feature>
<feature type="compositionally biased region" description="Acidic residues" evidence="10">
    <location>
        <begin position="153"/>
        <end position="179"/>
    </location>
</feature>
<feature type="region of interest" description="Disordered" evidence="10">
    <location>
        <begin position="141"/>
        <end position="236"/>
    </location>
</feature>
<dbReference type="Gene3D" id="3.30.70.3220">
    <property type="match status" value="1"/>
</dbReference>
<comment type="function">
    <text evidence="9">Part of the Sec protein translocase complex. Interacts with the SecYEG preprotein conducting channel. SecDF uses the proton motive force (PMF) to complete protein translocation after the ATP-dependent function of SecA.</text>
</comment>
<evidence type="ECO:0000256" key="8">
    <source>
        <dbReference type="ARBA" id="ARBA00023136"/>
    </source>
</evidence>
<comment type="caution">
    <text evidence="14">The sequence shown here is derived from an EMBL/GenBank/DDBJ whole genome shotgun (WGS) entry which is preliminary data.</text>
</comment>
<dbReference type="PANTHER" id="PTHR30081:SF1">
    <property type="entry name" value="PROTEIN TRANSLOCASE SUBUNIT SECD"/>
    <property type="match status" value="1"/>
</dbReference>
<evidence type="ECO:0000256" key="5">
    <source>
        <dbReference type="ARBA" id="ARBA00022927"/>
    </source>
</evidence>
<feature type="domain" description="Protein translocase subunit SecDF P1" evidence="12">
    <location>
        <begin position="82"/>
        <end position="138"/>
    </location>
</feature>
<evidence type="ECO:0000313" key="14">
    <source>
        <dbReference type="EMBL" id="GAA1894968.1"/>
    </source>
</evidence>
<reference evidence="14 15" key="1">
    <citation type="journal article" date="2019" name="Int. J. Syst. Evol. Microbiol.">
        <title>The Global Catalogue of Microorganisms (GCM) 10K type strain sequencing project: providing services to taxonomists for standard genome sequencing and annotation.</title>
        <authorList>
            <consortium name="The Broad Institute Genomics Platform"/>
            <consortium name="The Broad Institute Genome Sequencing Center for Infectious Disease"/>
            <person name="Wu L."/>
            <person name="Ma J."/>
        </authorList>
    </citation>
    <scope>NUCLEOTIDE SEQUENCE [LARGE SCALE GENOMIC DNA]</scope>
    <source>
        <strain evidence="14 15">JCM 13581</strain>
    </source>
</reference>
<evidence type="ECO:0000259" key="12">
    <source>
        <dbReference type="Pfam" id="PF21760"/>
    </source>
</evidence>
<dbReference type="EMBL" id="BAAAMJ010000001">
    <property type="protein sequence ID" value="GAA1894968.1"/>
    <property type="molecule type" value="Genomic_DNA"/>
</dbReference>
<dbReference type="Gene3D" id="3.30.1360.200">
    <property type="match status" value="1"/>
</dbReference>
<feature type="compositionally biased region" description="Acidic residues" evidence="10">
    <location>
        <begin position="207"/>
        <end position="236"/>
    </location>
</feature>
<evidence type="ECO:0000256" key="6">
    <source>
        <dbReference type="ARBA" id="ARBA00022989"/>
    </source>
</evidence>
<feature type="region of interest" description="Disordered" evidence="10">
    <location>
        <begin position="1"/>
        <end position="20"/>
    </location>
</feature>
<evidence type="ECO:0000259" key="13">
    <source>
        <dbReference type="Pfam" id="PF22599"/>
    </source>
</evidence>
<keyword evidence="6 9" id="KW-1133">Transmembrane helix</keyword>
<keyword evidence="5 9" id="KW-0653">Protein transport</keyword>
<feature type="transmembrane region" description="Helical" evidence="9">
    <location>
        <begin position="434"/>
        <end position="454"/>
    </location>
</feature>
<dbReference type="NCBIfam" id="TIGR00916">
    <property type="entry name" value="2A0604s01"/>
    <property type="match status" value="1"/>
</dbReference>
<name>A0ABN2NQB9_9ACTN</name>